<dbReference type="GO" id="GO:0005524">
    <property type="term" value="F:ATP binding"/>
    <property type="evidence" value="ECO:0007669"/>
    <property type="project" value="InterPro"/>
</dbReference>
<comment type="caution">
    <text evidence="3">The sequence shown here is derived from an EMBL/GenBank/DDBJ whole genome shotgun (WGS) entry which is preliminary data.</text>
</comment>
<keyword evidence="4" id="KW-1185">Reference proteome</keyword>
<dbReference type="GeneID" id="87844091"/>
<feature type="region of interest" description="Disordered" evidence="1">
    <location>
        <begin position="374"/>
        <end position="399"/>
    </location>
</feature>
<feature type="region of interest" description="Disordered" evidence="1">
    <location>
        <begin position="56"/>
        <end position="81"/>
    </location>
</feature>
<protein>
    <recommendedName>
        <fullName evidence="2">Protein kinase domain-containing protein</fullName>
    </recommendedName>
</protein>
<dbReference type="SUPFAM" id="SSF56112">
    <property type="entry name" value="Protein kinase-like (PK-like)"/>
    <property type="match status" value="1"/>
</dbReference>
<evidence type="ECO:0000313" key="3">
    <source>
        <dbReference type="EMBL" id="KAK3291275.1"/>
    </source>
</evidence>
<feature type="domain" description="Protein kinase" evidence="2">
    <location>
        <begin position="236"/>
        <end position="399"/>
    </location>
</feature>
<evidence type="ECO:0000313" key="4">
    <source>
        <dbReference type="Proteomes" id="UP001278766"/>
    </source>
</evidence>
<dbReference type="PROSITE" id="PS50011">
    <property type="entry name" value="PROTEIN_KINASE_DOM"/>
    <property type="match status" value="1"/>
</dbReference>
<dbReference type="InterPro" id="IPR000719">
    <property type="entry name" value="Prot_kinase_dom"/>
</dbReference>
<accession>A0AAE0LND0</accession>
<dbReference type="GO" id="GO:0004672">
    <property type="term" value="F:protein kinase activity"/>
    <property type="evidence" value="ECO:0007669"/>
    <property type="project" value="InterPro"/>
</dbReference>
<organism evidence="3 4">
    <name type="scientific">Chaetomium fimeti</name>
    <dbReference type="NCBI Taxonomy" id="1854472"/>
    <lineage>
        <taxon>Eukaryota</taxon>
        <taxon>Fungi</taxon>
        <taxon>Dikarya</taxon>
        <taxon>Ascomycota</taxon>
        <taxon>Pezizomycotina</taxon>
        <taxon>Sordariomycetes</taxon>
        <taxon>Sordariomycetidae</taxon>
        <taxon>Sordariales</taxon>
        <taxon>Chaetomiaceae</taxon>
        <taxon>Chaetomium</taxon>
    </lineage>
</organism>
<reference evidence="3" key="2">
    <citation type="submission" date="2023-06" db="EMBL/GenBank/DDBJ databases">
        <authorList>
            <consortium name="Lawrence Berkeley National Laboratory"/>
            <person name="Haridas S."/>
            <person name="Hensen N."/>
            <person name="Bonometti L."/>
            <person name="Westerberg I."/>
            <person name="Brannstrom I.O."/>
            <person name="Guillou S."/>
            <person name="Cros-Aarteil S."/>
            <person name="Calhoun S."/>
            <person name="Kuo A."/>
            <person name="Mondo S."/>
            <person name="Pangilinan J."/>
            <person name="Riley R."/>
            <person name="Labutti K."/>
            <person name="Andreopoulos B."/>
            <person name="Lipzen A."/>
            <person name="Chen C."/>
            <person name="Yanf M."/>
            <person name="Daum C."/>
            <person name="Ng V."/>
            <person name="Clum A."/>
            <person name="Steindorff A."/>
            <person name="Ohm R."/>
            <person name="Martin F."/>
            <person name="Silar P."/>
            <person name="Natvig D."/>
            <person name="Lalanne C."/>
            <person name="Gautier V."/>
            <person name="Ament-Velasquez S.L."/>
            <person name="Kruys A."/>
            <person name="Hutchinson M.I."/>
            <person name="Powell A.J."/>
            <person name="Barry K."/>
            <person name="Miller A.N."/>
            <person name="Grigoriev I.V."/>
            <person name="Debuchy R."/>
            <person name="Gladieux P."/>
            <person name="Thoren M.H."/>
            <person name="Johannesson H."/>
        </authorList>
    </citation>
    <scope>NUCLEOTIDE SEQUENCE</scope>
    <source>
        <strain evidence="3">CBS 168.71</strain>
    </source>
</reference>
<dbReference type="EMBL" id="JAUEPN010000010">
    <property type="protein sequence ID" value="KAK3291275.1"/>
    <property type="molecule type" value="Genomic_DNA"/>
</dbReference>
<dbReference type="RefSeq" id="XP_062654789.1">
    <property type="nucleotide sequence ID" value="XM_062807143.1"/>
</dbReference>
<proteinExistence type="predicted"/>
<dbReference type="AlphaFoldDB" id="A0AAE0LND0"/>
<reference evidence="3" key="1">
    <citation type="journal article" date="2023" name="Mol. Phylogenet. Evol.">
        <title>Genome-scale phylogeny and comparative genomics of the fungal order Sordariales.</title>
        <authorList>
            <person name="Hensen N."/>
            <person name="Bonometti L."/>
            <person name="Westerberg I."/>
            <person name="Brannstrom I.O."/>
            <person name="Guillou S."/>
            <person name="Cros-Aarteil S."/>
            <person name="Calhoun S."/>
            <person name="Haridas S."/>
            <person name="Kuo A."/>
            <person name="Mondo S."/>
            <person name="Pangilinan J."/>
            <person name="Riley R."/>
            <person name="LaButti K."/>
            <person name="Andreopoulos B."/>
            <person name="Lipzen A."/>
            <person name="Chen C."/>
            <person name="Yan M."/>
            <person name="Daum C."/>
            <person name="Ng V."/>
            <person name="Clum A."/>
            <person name="Steindorff A."/>
            <person name="Ohm R.A."/>
            <person name="Martin F."/>
            <person name="Silar P."/>
            <person name="Natvig D.O."/>
            <person name="Lalanne C."/>
            <person name="Gautier V."/>
            <person name="Ament-Velasquez S.L."/>
            <person name="Kruys A."/>
            <person name="Hutchinson M.I."/>
            <person name="Powell A.J."/>
            <person name="Barry K."/>
            <person name="Miller A.N."/>
            <person name="Grigoriev I.V."/>
            <person name="Debuchy R."/>
            <person name="Gladieux P."/>
            <person name="Hiltunen Thoren M."/>
            <person name="Johannesson H."/>
        </authorList>
    </citation>
    <scope>NUCLEOTIDE SEQUENCE</scope>
    <source>
        <strain evidence="3">CBS 168.71</strain>
    </source>
</reference>
<dbReference type="InterPro" id="IPR011009">
    <property type="entry name" value="Kinase-like_dom_sf"/>
</dbReference>
<name>A0AAE0LND0_9PEZI</name>
<evidence type="ECO:0000256" key="1">
    <source>
        <dbReference type="SAM" id="MobiDB-lite"/>
    </source>
</evidence>
<feature type="compositionally biased region" description="Polar residues" evidence="1">
    <location>
        <begin position="59"/>
        <end position="81"/>
    </location>
</feature>
<evidence type="ECO:0000259" key="2">
    <source>
        <dbReference type="PROSITE" id="PS50011"/>
    </source>
</evidence>
<sequence>MSPSHFLHPDYMVAPNTGLKRHRASMNTNSSVSTAFLGVDLSKRPKLSLSIFDSRSGVAPSSASTAPSEVSNNGGHASSSLPKTLFAPRRFEEELAEHGYPEDVLLRIVPDRRKLFAILTLIDKGDLIIKLVQEGIDDGHLPFDVDPVIGSLSCQVRGDEGAHKTYEIKDFALSPGGDSWWKPRDSDLFFNYQWQLLAPHFDMLCPYDDKCPTTRRPTNYRFRPEEILPFIKPISEEWEPVEQPGGFSVMKKVHIHPAHRSYCGLERCKVASLETNYAVKSIHKCYKPADVQSEINSLKRFDGKKHRDRLVRLLCTFEYNEQTHLVFLWADGGNLEDLWQKHFPDINNPQRSYDLAKWVAGETLGITQGLHLIQHPGPSSATDEQTEGGDGEIKPENIL</sequence>
<dbReference type="Gene3D" id="1.10.510.10">
    <property type="entry name" value="Transferase(Phosphotransferase) domain 1"/>
    <property type="match status" value="1"/>
</dbReference>
<gene>
    <name evidence="3" type="ORF">B0H64DRAFT_450915</name>
</gene>
<dbReference type="Proteomes" id="UP001278766">
    <property type="component" value="Unassembled WGS sequence"/>
</dbReference>